<dbReference type="EMBL" id="LAZR01003225">
    <property type="protein sequence ID" value="KKN20599.1"/>
    <property type="molecule type" value="Genomic_DNA"/>
</dbReference>
<sequence length="163" mass="18315">MATTKPDFDNYVDRIKAIQKATISGSQAAKFPLPSGLAYPYWLNVYLPHRLRPHEDAATDVLNLVLQMQLIRGTRTNMFQPDIEQKILNDHADVLWEFMTDEDSQRLIVGAFTAIQAGFIPGSLNITTTSRTELPQGGPVIGDVIGSFFNLTWQHRMRRTLGA</sequence>
<name>A0A0F9NRN5_9ZZZZ</name>
<proteinExistence type="predicted"/>
<comment type="caution">
    <text evidence="1">The sequence shown here is derived from an EMBL/GenBank/DDBJ whole genome shotgun (WGS) entry which is preliminary data.</text>
</comment>
<gene>
    <name evidence="1" type="ORF">LCGC14_0933770</name>
    <name evidence="2" type="ORF">LCGC14_0933890</name>
</gene>
<dbReference type="AlphaFoldDB" id="A0A0F9NRN5"/>
<reference evidence="1" key="1">
    <citation type="journal article" date="2015" name="Nature">
        <title>Complex archaea that bridge the gap between prokaryotes and eukaryotes.</title>
        <authorList>
            <person name="Spang A."/>
            <person name="Saw J.H."/>
            <person name="Jorgensen S.L."/>
            <person name="Zaremba-Niedzwiedzka K."/>
            <person name="Martijn J."/>
            <person name="Lind A.E."/>
            <person name="van Eijk R."/>
            <person name="Schleper C."/>
            <person name="Guy L."/>
            <person name="Ettema T.J."/>
        </authorList>
    </citation>
    <scope>NUCLEOTIDE SEQUENCE</scope>
</reference>
<accession>A0A0F9NRN5</accession>
<organism evidence="1">
    <name type="scientific">marine sediment metagenome</name>
    <dbReference type="NCBI Taxonomy" id="412755"/>
    <lineage>
        <taxon>unclassified sequences</taxon>
        <taxon>metagenomes</taxon>
        <taxon>ecological metagenomes</taxon>
    </lineage>
</organism>
<evidence type="ECO:0000313" key="1">
    <source>
        <dbReference type="EMBL" id="KKN20599.1"/>
    </source>
</evidence>
<evidence type="ECO:0000313" key="2">
    <source>
        <dbReference type="EMBL" id="KKN20611.1"/>
    </source>
</evidence>
<dbReference type="EMBL" id="LAZR01003225">
    <property type="protein sequence ID" value="KKN20611.1"/>
    <property type="molecule type" value="Genomic_DNA"/>
</dbReference>
<protein>
    <submittedName>
        <fullName evidence="1">Uncharacterized protein</fullName>
    </submittedName>
</protein>